<evidence type="ECO:0000256" key="1">
    <source>
        <dbReference type="SAM" id="MobiDB-lite"/>
    </source>
</evidence>
<feature type="compositionally biased region" description="Basic and acidic residues" evidence="1">
    <location>
        <begin position="12"/>
        <end position="24"/>
    </location>
</feature>
<comment type="caution">
    <text evidence="2">The sequence shown here is derived from an EMBL/GenBank/DDBJ whole genome shotgun (WGS) entry which is preliminary data.</text>
</comment>
<evidence type="ECO:0000313" key="2">
    <source>
        <dbReference type="EMBL" id="ORY49176.1"/>
    </source>
</evidence>
<evidence type="ECO:0000313" key="3">
    <source>
        <dbReference type="Proteomes" id="UP000193642"/>
    </source>
</evidence>
<proteinExistence type="predicted"/>
<dbReference type="OrthoDB" id="10568105at2759"/>
<sequence>MDFGFDQSIHPQNKDPVHDPKPKCLEYSHEPVSGTRWLLTNLPYSPPERLPDIYQYPAVFSAYTPGRKMWATGTSCEPLPPTTTATTTSGKPSTATTHTRATPTSPSKRGLPKLRTESLQTEIYPRLQTLLTDAKPRRPDTTTIPSLIAKYKPATAYTLLKKPQDPLTWTRATPPSPTTTITTTTRTGTTANTGVPNTPPQQKDFPHDHPFTSPKQVHQLITTELQKAPKPPA</sequence>
<feature type="compositionally biased region" description="Low complexity" evidence="1">
    <location>
        <begin position="168"/>
        <end position="193"/>
    </location>
</feature>
<feature type="region of interest" description="Disordered" evidence="1">
    <location>
        <begin position="74"/>
        <end position="112"/>
    </location>
</feature>
<accession>A0A1Y2CQF9</accession>
<reference evidence="2 3" key="1">
    <citation type="submission" date="2016-07" db="EMBL/GenBank/DDBJ databases">
        <title>Pervasive Adenine N6-methylation of Active Genes in Fungi.</title>
        <authorList>
            <consortium name="DOE Joint Genome Institute"/>
            <person name="Mondo S.J."/>
            <person name="Dannebaum R.O."/>
            <person name="Kuo R.C."/>
            <person name="Labutti K."/>
            <person name="Haridas S."/>
            <person name="Kuo A."/>
            <person name="Salamov A."/>
            <person name="Ahrendt S.R."/>
            <person name="Lipzen A."/>
            <person name="Sullivan W."/>
            <person name="Andreopoulos W.B."/>
            <person name="Clum A."/>
            <person name="Lindquist E."/>
            <person name="Daum C."/>
            <person name="Ramamoorthy G.K."/>
            <person name="Gryganskyi A."/>
            <person name="Culley D."/>
            <person name="Magnuson J.K."/>
            <person name="James T.Y."/>
            <person name="O'Malley M.A."/>
            <person name="Stajich J.E."/>
            <person name="Spatafora J.W."/>
            <person name="Visel A."/>
            <person name="Grigoriev I.V."/>
        </authorList>
    </citation>
    <scope>NUCLEOTIDE SEQUENCE [LARGE SCALE GENOMIC DNA]</scope>
    <source>
        <strain evidence="2 3">JEL800</strain>
    </source>
</reference>
<dbReference type="Proteomes" id="UP000193642">
    <property type="component" value="Unassembled WGS sequence"/>
</dbReference>
<organism evidence="2 3">
    <name type="scientific">Rhizoclosmatium globosum</name>
    <dbReference type="NCBI Taxonomy" id="329046"/>
    <lineage>
        <taxon>Eukaryota</taxon>
        <taxon>Fungi</taxon>
        <taxon>Fungi incertae sedis</taxon>
        <taxon>Chytridiomycota</taxon>
        <taxon>Chytridiomycota incertae sedis</taxon>
        <taxon>Chytridiomycetes</taxon>
        <taxon>Chytridiales</taxon>
        <taxon>Chytriomycetaceae</taxon>
        <taxon>Rhizoclosmatium</taxon>
    </lineage>
</organism>
<protein>
    <submittedName>
        <fullName evidence="2">Uncharacterized protein</fullName>
    </submittedName>
</protein>
<feature type="compositionally biased region" description="Low complexity" evidence="1">
    <location>
        <begin position="82"/>
        <end position="107"/>
    </location>
</feature>
<feature type="region of interest" description="Disordered" evidence="1">
    <location>
        <begin position="1"/>
        <end position="24"/>
    </location>
</feature>
<dbReference type="EMBL" id="MCGO01000010">
    <property type="protein sequence ID" value="ORY49176.1"/>
    <property type="molecule type" value="Genomic_DNA"/>
</dbReference>
<keyword evidence="3" id="KW-1185">Reference proteome</keyword>
<gene>
    <name evidence="2" type="ORF">BCR33DRAFT_847824</name>
</gene>
<name>A0A1Y2CQF9_9FUNG</name>
<feature type="region of interest" description="Disordered" evidence="1">
    <location>
        <begin position="166"/>
        <end position="213"/>
    </location>
</feature>
<dbReference type="AlphaFoldDB" id="A0A1Y2CQF9"/>